<proteinExistence type="predicted"/>
<comment type="caution">
    <text evidence="1">The sequence shown here is derived from an EMBL/GenBank/DDBJ whole genome shotgun (WGS) entry which is preliminary data.</text>
</comment>
<accession>A0A0F9SXP5</accession>
<organism evidence="1">
    <name type="scientific">marine sediment metagenome</name>
    <dbReference type="NCBI Taxonomy" id="412755"/>
    <lineage>
        <taxon>unclassified sequences</taxon>
        <taxon>metagenomes</taxon>
        <taxon>ecological metagenomes</taxon>
    </lineage>
</organism>
<name>A0A0F9SXP5_9ZZZZ</name>
<evidence type="ECO:0008006" key="2">
    <source>
        <dbReference type="Google" id="ProtNLM"/>
    </source>
</evidence>
<reference evidence="1" key="1">
    <citation type="journal article" date="2015" name="Nature">
        <title>Complex archaea that bridge the gap between prokaryotes and eukaryotes.</title>
        <authorList>
            <person name="Spang A."/>
            <person name="Saw J.H."/>
            <person name="Jorgensen S.L."/>
            <person name="Zaremba-Niedzwiedzka K."/>
            <person name="Martijn J."/>
            <person name="Lind A.E."/>
            <person name="van Eijk R."/>
            <person name="Schleper C."/>
            <person name="Guy L."/>
            <person name="Ettema T.J."/>
        </authorList>
    </citation>
    <scope>NUCLEOTIDE SEQUENCE</scope>
</reference>
<gene>
    <name evidence="1" type="ORF">LCGC14_0462560</name>
</gene>
<dbReference type="AlphaFoldDB" id="A0A0F9SXP5"/>
<evidence type="ECO:0000313" key="1">
    <source>
        <dbReference type="EMBL" id="KKN67392.1"/>
    </source>
</evidence>
<protein>
    <recommendedName>
        <fullName evidence="2">SpoVT-AbrB domain-containing protein</fullName>
    </recommendedName>
</protein>
<sequence>MRKRTIKKYGNTWVIKLESSDVKDFDLKEGDVVDIEESMEKKK</sequence>
<dbReference type="EMBL" id="LAZR01000476">
    <property type="protein sequence ID" value="KKN67392.1"/>
    <property type="molecule type" value="Genomic_DNA"/>
</dbReference>